<feature type="signal peptide" evidence="1">
    <location>
        <begin position="1"/>
        <end position="19"/>
    </location>
</feature>
<reference evidence="2 3" key="1">
    <citation type="submission" date="2019-04" db="EMBL/GenBank/DDBJ databases">
        <title>High contiguity whole genome sequence and gene annotation resource for two Venturia nashicola isolates.</title>
        <authorList>
            <person name="Prokchorchik M."/>
            <person name="Won K."/>
            <person name="Lee Y."/>
            <person name="Choi E.D."/>
            <person name="Segonzac C."/>
            <person name="Sohn K.H."/>
        </authorList>
    </citation>
    <scope>NUCLEOTIDE SEQUENCE [LARGE SCALE GENOMIC DNA]</scope>
    <source>
        <strain evidence="2 3">PRI2</strain>
    </source>
</reference>
<name>A0A4Z1PCT6_9PEZI</name>
<dbReference type="GO" id="GO:0005576">
    <property type="term" value="C:extracellular region"/>
    <property type="evidence" value="ECO:0007669"/>
    <property type="project" value="InterPro"/>
</dbReference>
<dbReference type="AlphaFoldDB" id="A0A4Z1PCT6"/>
<evidence type="ECO:0000313" key="3">
    <source>
        <dbReference type="Proteomes" id="UP000298493"/>
    </source>
</evidence>
<evidence type="ECO:0000313" key="2">
    <source>
        <dbReference type="EMBL" id="TID22926.1"/>
    </source>
</evidence>
<protein>
    <submittedName>
        <fullName evidence="2">Putative effector 5</fullName>
    </submittedName>
</protein>
<dbReference type="PANTHER" id="PTHR42039">
    <property type="entry name" value="PUTATIVE (AFU_ORTHOLOGUE AFUA_3G02940)-RELATED"/>
    <property type="match status" value="1"/>
</dbReference>
<sequence length="245" mass="25851">MQFTTAFALAALSIGQAAAGTLNHRHFHMRSAAHAPIQEVEKRDVLTTEATSLITKLGMKLGANAAVNNGAVWLGDDGDYTNEFINNSTEDVVVAVWGPAGSWVNAIKPLITVSLPADTTRTVSFANGASGAWAAIYPDTTLTQYGQIGQTWGEFTFSGKWSTVDVSREVSMSGRGMRIETPKCVSDMETCVFVCNSGETCLTGYSLKNCEAGSQPGAQIGEYGGAASGGCSGMGDKADLKTYFY</sequence>
<dbReference type="InterPro" id="IPR038903">
    <property type="entry name" value="Allergen_Asp_f_4"/>
</dbReference>
<comment type="caution">
    <text evidence="2">The sequence shown here is derived from an EMBL/GenBank/DDBJ whole genome shotgun (WGS) entry which is preliminary data.</text>
</comment>
<accession>A0A4Z1PCT6</accession>
<dbReference type="Pfam" id="PF25312">
    <property type="entry name" value="Allergen_Asp_f_4"/>
    <property type="match status" value="1"/>
</dbReference>
<gene>
    <name evidence="2" type="ORF">E6O75_ATG02100</name>
</gene>
<evidence type="ECO:0000256" key="1">
    <source>
        <dbReference type="SAM" id="SignalP"/>
    </source>
</evidence>
<organism evidence="2 3">
    <name type="scientific">Venturia nashicola</name>
    <dbReference type="NCBI Taxonomy" id="86259"/>
    <lineage>
        <taxon>Eukaryota</taxon>
        <taxon>Fungi</taxon>
        <taxon>Dikarya</taxon>
        <taxon>Ascomycota</taxon>
        <taxon>Pezizomycotina</taxon>
        <taxon>Dothideomycetes</taxon>
        <taxon>Pleosporomycetidae</taxon>
        <taxon>Venturiales</taxon>
        <taxon>Venturiaceae</taxon>
        <taxon>Venturia</taxon>
    </lineage>
</organism>
<dbReference type="GO" id="GO:0019863">
    <property type="term" value="F:IgE binding"/>
    <property type="evidence" value="ECO:0007669"/>
    <property type="project" value="InterPro"/>
</dbReference>
<keyword evidence="1" id="KW-0732">Signal</keyword>
<dbReference type="STRING" id="86259.A0A4Z1PCT6"/>
<dbReference type="EMBL" id="SNSC02000007">
    <property type="protein sequence ID" value="TID22926.1"/>
    <property type="molecule type" value="Genomic_DNA"/>
</dbReference>
<dbReference type="PANTHER" id="PTHR42039:SF1">
    <property type="entry name" value="PUTATIVE (AFU_ORTHOLOGUE AFUA_3G02940)-RELATED"/>
    <property type="match status" value="1"/>
</dbReference>
<keyword evidence="3" id="KW-1185">Reference proteome</keyword>
<dbReference type="Proteomes" id="UP000298493">
    <property type="component" value="Unassembled WGS sequence"/>
</dbReference>
<proteinExistence type="predicted"/>
<dbReference type="OrthoDB" id="5320938at2759"/>
<feature type="chain" id="PRO_5021280154" evidence="1">
    <location>
        <begin position="20"/>
        <end position="245"/>
    </location>
</feature>